<feature type="compositionally biased region" description="Basic and acidic residues" evidence="1">
    <location>
        <begin position="281"/>
        <end position="290"/>
    </location>
</feature>
<feature type="region of interest" description="Disordered" evidence="1">
    <location>
        <begin position="1"/>
        <end position="175"/>
    </location>
</feature>
<name>A0A6A6ZNU0_9PLEO</name>
<dbReference type="PRINTS" id="PR00929">
    <property type="entry name" value="ATHOOK"/>
</dbReference>
<protein>
    <submittedName>
        <fullName evidence="2">Uncharacterized protein</fullName>
    </submittedName>
</protein>
<evidence type="ECO:0000313" key="3">
    <source>
        <dbReference type="Proteomes" id="UP000799424"/>
    </source>
</evidence>
<dbReference type="EMBL" id="MU006234">
    <property type="protein sequence ID" value="KAF2822528.1"/>
    <property type="molecule type" value="Genomic_DNA"/>
</dbReference>
<feature type="region of interest" description="Disordered" evidence="1">
    <location>
        <begin position="208"/>
        <end position="237"/>
    </location>
</feature>
<evidence type="ECO:0000313" key="2">
    <source>
        <dbReference type="EMBL" id="KAF2822528.1"/>
    </source>
</evidence>
<dbReference type="Proteomes" id="UP000799424">
    <property type="component" value="Unassembled WGS sequence"/>
</dbReference>
<dbReference type="SMART" id="SM00384">
    <property type="entry name" value="AT_hook"/>
    <property type="match status" value="5"/>
</dbReference>
<organism evidence="2 3">
    <name type="scientific">Ophiobolus disseminans</name>
    <dbReference type="NCBI Taxonomy" id="1469910"/>
    <lineage>
        <taxon>Eukaryota</taxon>
        <taxon>Fungi</taxon>
        <taxon>Dikarya</taxon>
        <taxon>Ascomycota</taxon>
        <taxon>Pezizomycotina</taxon>
        <taxon>Dothideomycetes</taxon>
        <taxon>Pleosporomycetidae</taxon>
        <taxon>Pleosporales</taxon>
        <taxon>Pleosporineae</taxon>
        <taxon>Phaeosphaeriaceae</taxon>
        <taxon>Ophiobolus</taxon>
    </lineage>
</organism>
<feature type="region of interest" description="Disordered" evidence="1">
    <location>
        <begin position="255"/>
        <end position="322"/>
    </location>
</feature>
<feature type="compositionally biased region" description="Polar residues" evidence="1">
    <location>
        <begin position="1"/>
        <end position="18"/>
    </location>
</feature>
<gene>
    <name evidence="2" type="ORF">CC86DRAFT_410127</name>
</gene>
<feature type="compositionally biased region" description="Basic and acidic residues" evidence="1">
    <location>
        <begin position="220"/>
        <end position="232"/>
    </location>
</feature>
<dbReference type="AlphaFoldDB" id="A0A6A6ZNU0"/>
<evidence type="ECO:0000256" key="1">
    <source>
        <dbReference type="SAM" id="MobiDB-lite"/>
    </source>
</evidence>
<feature type="compositionally biased region" description="Acidic residues" evidence="1">
    <location>
        <begin position="46"/>
        <end position="61"/>
    </location>
</feature>
<proteinExistence type="predicted"/>
<keyword evidence="3" id="KW-1185">Reference proteome</keyword>
<dbReference type="GO" id="GO:0003677">
    <property type="term" value="F:DNA binding"/>
    <property type="evidence" value="ECO:0007669"/>
    <property type="project" value="InterPro"/>
</dbReference>
<reference evidence="2" key="1">
    <citation type="journal article" date="2020" name="Stud. Mycol.">
        <title>101 Dothideomycetes genomes: a test case for predicting lifestyles and emergence of pathogens.</title>
        <authorList>
            <person name="Haridas S."/>
            <person name="Albert R."/>
            <person name="Binder M."/>
            <person name="Bloem J."/>
            <person name="Labutti K."/>
            <person name="Salamov A."/>
            <person name="Andreopoulos B."/>
            <person name="Baker S."/>
            <person name="Barry K."/>
            <person name="Bills G."/>
            <person name="Bluhm B."/>
            <person name="Cannon C."/>
            <person name="Castanera R."/>
            <person name="Culley D."/>
            <person name="Daum C."/>
            <person name="Ezra D."/>
            <person name="Gonzalez J."/>
            <person name="Henrissat B."/>
            <person name="Kuo A."/>
            <person name="Liang C."/>
            <person name="Lipzen A."/>
            <person name="Lutzoni F."/>
            <person name="Magnuson J."/>
            <person name="Mondo S."/>
            <person name="Nolan M."/>
            <person name="Ohm R."/>
            <person name="Pangilinan J."/>
            <person name="Park H.-J."/>
            <person name="Ramirez L."/>
            <person name="Alfaro M."/>
            <person name="Sun H."/>
            <person name="Tritt A."/>
            <person name="Yoshinaga Y."/>
            <person name="Zwiers L.-H."/>
            <person name="Turgeon B."/>
            <person name="Goodwin S."/>
            <person name="Spatafora J."/>
            <person name="Crous P."/>
            <person name="Grigoriev I."/>
        </authorList>
    </citation>
    <scope>NUCLEOTIDE SEQUENCE</scope>
    <source>
        <strain evidence="2">CBS 113818</strain>
    </source>
</reference>
<dbReference type="InterPro" id="IPR017956">
    <property type="entry name" value="AT_hook_DNA-bd_motif"/>
</dbReference>
<feature type="compositionally biased region" description="Basic residues" evidence="1">
    <location>
        <begin position="130"/>
        <end position="140"/>
    </location>
</feature>
<sequence length="528" mass="58506">MASQTGSENDPTNGNTPKQRGRPVKTPPKLPLGTNSSKKRKATDTDGVEDNAPEKMEEVEDSAPRKRGRPPTYRKLMPETNASDEVEDSAPKKRGRPMKYREVLPETNASEEGEDSAPKERDEVEDSAPKKRGQPVKAKKVLLESNASNERKSTNTDAVEDTTEGSAPKKRGWPPKLLKLLLETEASEKGKSADAVEVDDTIVSTTPKKIGRPRIQKALPEIDRDASEKSESADAAGFVNLASKRLLPINTSKKRKFSDTAGAEGPALKRKSTDTAGVERPASKRTETKSSKKRKSTHIAGAEGPASKRAKTKNLADTTNTDPRRISVTKSAVLHLWSACIAHTLYPELPWYTCFRAGATIPTKYAKLPRTGTLTFFAKNKTTTLKTGEEVMRVMKFILVLDAQALKSFKHYKMESKQLKKRFGGQYAEAKSVFLELLQDCPEDEINNKGLGWYEAFKPEGGSGLLESEQKKGYWKVTRTTKKYYKYEAKGTLDLELVEAVVSGISLVVRYKHLAKRNEGNRNKKEHG</sequence>
<dbReference type="OrthoDB" id="514070at2759"/>
<accession>A0A6A6ZNU0</accession>